<reference evidence="2" key="1">
    <citation type="submission" date="2021-01" db="EMBL/GenBank/DDBJ databases">
        <authorList>
            <person name="Corre E."/>
            <person name="Pelletier E."/>
            <person name="Niang G."/>
            <person name="Scheremetjew M."/>
            <person name="Finn R."/>
            <person name="Kale V."/>
            <person name="Holt S."/>
            <person name="Cochrane G."/>
            <person name="Meng A."/>
            <person name="Brown T."/>
            <person name="Cohen L."/>
        </authorList>
    </citation>
    <scope>NUCLEOTIDE SEQUENCE</scope>
    <source>
        <strain evidence="2">Pop2</strain>
    </source>
</reference>
<sequence>MTNLGLAGTVFPLGSIVDKDMDEEYPIFDAGLHLLSTTHDHLCYCKANPPVWCSKSMPYSCYGVPDYMLMDDDESRRVLWYAAFLKPLRDYASKVGKDRGSSCPRTQGKKSTRSVITHMMVDQLKRPSRDAEASERIMKAADDFTRLMTSGFDSMSMKILLSEIRVFAHHAGESEDECDLGIINGDGRNRTEGKMEQQQLQGYISCSMVTPDGGPKVVDAATEDNSLWLEAMEFRLLCSKVLQRIGPLWRAALILSLAEQLEDVNEVDMIEFAIEGDVIEESKEEVRQGIIAKYDAFAASLLELGLVGIWCEQPLIDGREMKQDGVLPNIPKGPVFREIMDEQSNWMITHPGADKNALIQHLHDVFPEFV</sequence>
<organism evidence="2">
    <name type="scientific">Ditylum brightwellii</name>
    <dbReference type="NCBI Taxonomy" id="49249"/>
    <lineage>
        <taxon>Eukaryota</taxon>
        <taxon>Sar</taxon>
        <taxon>Stramenopiles</taxon>
        <taxon>Ochrophyta</taxon>
        <taxon>Bacillariophyta</taxon>
        <taxon>Mediophyceae</taxon>
        <taxon>Lithodesmiophycidae</taxon>
        <taxon>Lithodesmiales</taxon>
        <taxon>Lithodesmiaceae</taxon>
        <taxon>Ditylum</taxon>
    </lineage>
</organism>
<dbReference type="GO" id="GO:0052929">
    <property type="term" value="F:ATP:3'-cytidine-cytidine-tRNA adenylyltransferase activity"/>
    <property type="evidence" value="ECO:0007669"/>
    <property type="project" value="TreeGrafter"/>
</dbReference>
<evidence type="ECO:0000256" key="1">
    <source>
        <dbReference type="ARBA" id="ARBA00022884"/>
    </source>
</evidence>
<dbReference type="PANTHER" id="PTHR13734:SF5">
    <property type="entry name" value="CCA TRNA NUCLEOTIDYLTRANSFERASE, MITOCHONDRIAL"/>
    <property type="match status" value="1"/>
</dbReference>
<protein>
    <submittedName>
        <fullName evidence="2">Uncharacterized protein</fullName>
    </submittedName>
</protein>
<dbReference type="EMBL" id="HBGN01028498">
    <property type="protein sequence ID" value="CAD9344485.1"/>
    <property type="molecule type" value="Transcribed_RNA"/>
</dbReference>
<accession>A0A7S1ZNR3</accession>
<dbReference type="PANTHER" id="PTHR13734">
    <property type="entry name" value="TRNA-NUCLEOTIDYLTRANSFERASE"/>
    <property type="match status" value="1"/>
</dbReference>
<dbReference type="GO" id="GO:0003723">
    <property type="term" value="F:RNA binding"/>
    <property type="evidence" value="ECO:0007669"/>
    <property type="project" value="UniProtKB-KW"/>
</dbReference>
<evidence type="ECO:0000313" key="2">
    <source>
        <dbReference type="EMBL" id="CAD9344485.1"/>
    </source>
</evidence>
<dbReference type="GO" id="GO:0001680">
    <property type="term" value="P:tRNA 3'-terminal CCA addition"/>
    <property type="evidence" value="ECO:0007669"/>
    <property type="project" value="TreeGrafter"/>
</dbReference>
<dbReference type="GO" id="GO:0052927">
    <property type="term" value="F:CC tRNA cytidylyltransferase activity"/>
    <property type="evidence" value="ECO:0007669"/>
    <property type="project" value="TreeGrafter"/>
</dbReference>
<name>A0A7S1ZNR3_9STRA</name>
<proteinExistence type="predicted"/>
<gene>
    <name evidence="2" type="ORF">DBRI1063_LOCUS18370</name>
</gene>
<dbReference type="AlphaFoldDB" id="A0A7S1ZNR3"/>
<keyword evidence="1" id="KW-0694">RNA-binding</keyword>